<dbReference type="InterPro" id="IPR013783">
    <property type="entry name" value="Ig-like_fold"/>
</dbReference>
<keyword evidence="1" id="KW-0472">Membrane</keyword>
<sequence>MWYTIAGSLTNITFTSNGTIDTALWNSVGSGDLTLVFYANDTHGRISTDNVIITKDITPPSVSIINPTSGETFYVTPPEFGITVSDAHLELVWYTIDGGITNISITLYTDFIDQNAWAAASQGDITLKFYARDSLGNIAYSEVIIHKESVSQRQPPPGIPGFGVFVIIGIISIISTITILRRFRNTRIYAQV</sequence>
<dbReference type="EMBL" id="BART01026661">
    <property type="protein sequence ID" value="GAG99577.1"/>
    <property type="molecule type" value="Genomic_DNA"/>
</dbReference>
<evidence type="ECO:0000256" key="1">
    <source>
        <dbReference type="SAM" id="Phobius"/>
    </source>
</evidence>
<accession>X1D394</accession>
<dbReference type="AlphaFoldDB" id="X1D394"/>
<feature type="transmembrane region" description="Helical" evidence="1">
    <location>
        <begin position="159"/>
        <end position="180"/>
    </location>
</feature>
<organism evidence="2">
    <name type="scientific">marine sediment metagenome</name>
    <dbReference type="NCBI Taxonomy" id="412755"/>
    <lineage>
        <taxon>unclassified sequences</taxon>
        <taxon>metagenomes</taxon>
        <taxon>ecological metagenomes</taxon>
    </lineage>
</organism>
<keyword evidence="1" id="KW-0812">Transmembrane</keyword>
<proteinExistence type="predicted"/>
<dbReference type="Gene3D" id="2.60.40.10">
    <property type="entry name" value="Immunoglobulins"/>
    <property type="match status" value="1"/>
</dbReference>
<gene>
    <name evidence="2" type="ORF">S01H4_47480</name>
</gene>
<name>X1D394_9ZZZZ</name>
<evidence type="ECO:0000313" key="2">
    <source>
        <dbReference type="EMBL" id="GAG99577.1"/>
    </source>
</evidence>
<reference evidence="2" key="1">
    <citation type="journal article" date="2014" name="Front. Microbiol.">
        <title>High frequency of phylogenetically diverse reductive dehalogenase-homologous genes in deep subseafloor sedimentary metagenomes.</title>
        <authorList>
            <person name="Kawai M."/>
            <person name="Futagami T."/>
            <person name="Toyoda A."/>
            <person name="Takaki Y."/>
            <person name="Nishi S."/>
            <person name="Hori S."/>
            <person name="Arai W."/>
            <person name="Tsubouchi T."/>
            <person name="Morono Y."/>
            <person name="Uchiyama I."/>
            <person name="Ito T."/>
            <person name="Fujiyama A."/>
            <person name="Inagaki F."/>
            <person name="Takami H."/>
        </authorList>
    </citation>
    <scope>NUCLEOTIDE SEQUENCE</scope>
    <source>
        <strain evidence="2">Expedition CK06-06</strain>
    </source>
</reference>
<protein>
    <submittedName>
        <fullName evidence="2">Uncharacterized protein</fullName>
    </submittedName>
</protein>
<comment type="caution">
    <text evidence="2">The sequence shown here is derived from an EMBL/GenBank/DDBJ whole genome shotgun (WGS) entry which is preliminary data.</text>
</comment>
<keyword evidence="1" id="KW-1133">Transmembrane helix</keyword>